<accession>A0ACB6ZGS5</accession>
<sequence length="152" mass="17408">MTLQPRLVPHDPSLGRSSPLFEYDTATLAEAATSPPLPSILLVCDNLPWKIRVTSSLPNLFVTNYDVLQAIHVSLRTPVVAAEWPLCGTPQDREVILQTFERRVRRLSNEFARAEERTRSVRRVDCLTGMTRLVRIVPSEDPEVFVMEWRWP</sequence>
<gene>
    <name evidence="1" type="ORF">BDM02DRAFT_3095886</name>
</gene>
<organism evidence="1 2">
    <name type="scientific">Thelephora ganbajun</name>
    <name type="common">Ganba fungus</name>
    <dbReference type="NCBI Taxonomy" id="370292"/>
    <lineage>
        <taxon>Eukaryota</taxon>
        <taxon>Fungi</taxon>
        <taxon>Dikarya</taxon>
        <taxon>Basidiomycota</taxon>
        <taxon>Agaricomycotina</taxon>
        <taxon>Agaricomycetes</taxon>
        <taxon>Thelephorales</taxon>
        <taxon>Thelephoraceae</taxon>
        <taxon>Thelephora</taxon>
    </lineage>
</organism>
<name>A0ACB6ZGS5_THEGA</name>
<reference evidence="1" key="1">
    <citation type="submission" date="2019-10" db="EMBL/GenBank/DDBJ databases">
        <authorList>
            <consortium name="DOE Joint Genome Institute"/>
            <person name="Kuo A."/>
            <person name="Miyauchi S."/>
            <person name="Kiss E."/>
            <person name="Drula E."/>
            <person name="Kohler A."/>
            <person name="Sanchez-Garcia M."/>
            <person name="Andreopoulos B."/>
            <person name="Barry K.W."/>
            <person name="Bonito G."/>
            <person name="Buee M."/>
            <person name="Carver A."/>
            <person name="Chen C."/>
            <person name="Cichocki N."/>
            <person name="Clum A."/>
            <person name="Culley D."/>
            <person name="Crous P.W."/>
            <person name="Fauchery L."/>
            <person name="Girlanda M."/>
            <person name="Hayes R."/>
            <person name="Keri Z."/>
            <person name="Labutti K."/>
            <person name="Lipzen A."/>
            <person name="Lombard V."/>
            <person name="Magnuson J."/>
            <person name="Maillard F."/>
            <person name="Morin E."/>
            <person name="Murat C."/>
            <person name="Nolan M."/>
            <person name="Ohm R."/>
            <person name="Pangilinan J."/>
            <person name="Pereira M."/>
            <person name="Perotto S."/>
            <person name="Peter M."/>
            <person name="Riley R."/>
            <person name="Sitrit Y."/>
            <person name="Stielow B."/>
            <person name="Szollosi G."/>
            <person name="Zifcakova L."/>
            <person name="Stursova M."/>
            <person name="Spatafora J.W."/>
            <person name="Tedersoo L."/>
            <person name="Vaario L.-M."/>
            <person name="Yamada A."/>
            <person name="Yan M."/>
            <person name="Wang P."/>
            <person name="Xu J."/>
            <person name="Bruns T."/>
            <person name="Baldrian P."/>
            <person name="Vilgalys R."/>
            <person name="Henrissat B."/>
            <person name="Grigoriev I.V."/>
            <person name="Hibbett D."/>
            <person name="Nagy L.G."/>
            <person name="Martin F.M."/>
        </authorList>
    </citation>
    <scope>NUCLEOTIDE SEQUENCE</scope>
    <source>
        <strain evidence="1">P2</strain>
    </source>
</reference>
<dbReference type="EMBL" id="MU118008">
    <property type="protein sequence ID" value="KAF9648784.1"/>
    <property type="molecule type" value="Genomic_DNA"/>
</dbReference>
<protein>
    <submittedName>
        <fullName evidence="1">Uncharacterized protein</fullName>
    </submittedName>
</protein>
<keyword evidence="2" id="KW-1185">Reference proteome</keyword>
<evidence type="ECO:0000313" key="2">
    <source>
        <dbReference type="Proteomes" id="UP000886501"/>
    </source>
</evidence>
<reference evidence="1" key="2">
    <citation type="journal article" date="2020" name="Nat. Commun.">
        <title>Large-scale genome sequencing of mycorrhizal fungi provides insights into the early evolution of symbiotic traits.</title>
        <authorList>
            <person name="Miyauchi S."/>
            <person name="Kiss E."/>
            <person name="Kuo A."/>
            <person name="Drula E."/>
            <person name="Kohler A."/>
            <person name="Sanchez-Garcia M."/>
            <person name="Morin E."/>
            <person name="Andreopoulos B."/>
            <person name="Barry K.W."/>
            <person name="Bonito G."/>
            <person name="Buee M."/>
            <person name="Carver A."/>
            <person name="Chen C."/>
            <person name="Cichocki N."/>
            <person name="Clum A."/>
            <person name="Culley D."/>
            <person name="Crous P.W."/>
            <person name="Fauchery L."/>
            <person name="Girlanda M."/>
            <person name="Hayes R.D."/>
            <person name="Keri Z."/>
            <person name="LaButti K."/>
            <person name="Lipzen A."/>
            <person name="Lombard V."/>
            <person name="Magnuson J."/>
            <person name="Maillard F."/>
            <person name="Murat C."/>
            <person name="Nolan M."/>
            <person name="Ohm R.A."/>
            <person name="Pangilinan J."/>
            <person name="Pereira M.F."/>
            <person name="Perotto S."/>
            <person name="Peter M."/>
            <person name="Pfister S."/>
            <person name="Riley R."/>
            <person name="Sitrit Y."/>
            <person name="Stielow J.B."/>
            <person name="Szollosi G."/>
            <person name="Zifcakova L."/>
            <person name="Stursova M."/>
            <person name="Spatafora J.W."/>
            <person name="Tedersoo L."/>
            <person name="Vaario L.M."/>
            <person name="Yamada A."/>
            <person name="Yan M."/>
            <person name="Wang P."/>
            <person name="Xu J."/>
            <person name="Bruns T."/>
            <person name="Baldrian P."/>
            <person name="Vilgalys R."/>
            <person name="Dunand C."/>
            <person name="Henrissat B."/>
            <person name="Grigoriev I.V."/>
            <person name="Hibbett D."/>
            <person name="Nagy L.G."/>
            <person name="Martin F.M."/>
        </authorList>
    </citation>
    <scope>NUCLEOTIDE SEQUENCE</scope>
    <source>
        <strain evidence="1">P2</strain>
    </source>
</reference>
<evidence type="ECO:0000313" key="1">
    <source>
        <dbReference type="EMBL" id="KAF9648784.1"/>
    </source>
</evidence>
<proteinExistence type="predicted"/>
<dbReference type="Proteomes" id="UP000886501">
    <property type="component" value="Unassembled WGS sequence"/>
</dbReference>
<comment type="caution">
    <text evidence="1">The sequence shown here is derived from an EMBL/GenBank/DDBJ whole genome shotgun (WGS) entry which is preliminary data.</text>
</comment>